<dbReference type="SUPFAM" id="SSF55486">
    <property type="entry name" value="Metalloproteases ('zincins'), catalytic domain"/>
    <property type="match status" value="1"/>
</dbReference>
<keyword evidence="3" id="KW-1185">Reference proteome</keyword>
<evidence type="ECO:0000313" key="2">
    <source>
        <dbReference type="EMBL" id="EFO79976.1"/>
    </source>
</evidence>
<dbReference type="Pfam" id="PF05299">
    <property type="entry name" value="Peptidase_M61"/>
    <property type="match status" value="1"/>
</dbReference>
<dbReference type="SMART" id="SM00228">
    <property type="entry name" value="PDZ"/>
    <property type="match status" value="1"/>
</dbReference>
<name>E1IFT5_9CHLR</name>
<dbReference type="Pfam" id="PF17899">
    <property type="entry name" value="Peptidase_M61_N"/>
    <property type="match status" value="1"/>
</dbReference>
<dbReference type="Gene3D" id="2.30.42.10">
    <property type="match status" value="1"/>
</dbReference>
<organism evidence="2 3">
    <name type="scientific">Oscillochloris trichoides DG-6</name>
    <dbReference type="NCBI Taxonomy" id="765420"/>
    <lineage>
        <taxon>Bacteria</taxon>
        <taxon>Bacillati</taxon>
        <taxon>Chloroflexota</taxon>
        <taxon>Chloroflexia</taxon>
        <taxon>Chloroflexales</taxon>
        <taxon>Chloroflexineae</taxon>
        <taxon>Oscillochloridaceae</taxon>
        <taxon>Oscillochloris</taxon>
    </lineage>
</organism>
<dbReference type="PIRSF" id="PIRSF016493">
    <property type="entry name" value="Glycyl_aminpptds"/>
    <property type="match status" value="1"/>
</dbReference>
<dbReference type="AlphaFoldDB" id="E1IFT5"/>
<dbReference type="InterPro" id="IPR036034">
    <property type="entry name" value="PDZ_sf"/>
</dbReference>
<dbReference type="HOGENOM" id="CLU_022755_0_1_0"/>
<dbReference type="Gene3D" id="2.60.40.3650">
    <property type="match status" value="1"/>
</dbReference>
<dbReference type="eggNOG" id="COG3975">
    <property type="taxonomic scope" value="Bacteria"/>
</dbReference>
<reference evidence="2 3" key="1">
    <citation type="journal article" date="2011" name="J. Bacteriol.">
        <title>Draft genome sequence of the anoxygenic filamentous phototrophic bacterium Oscillochloris trichoides subsp. DG-6.</title>
        <authorList>
            <person name="Kuznetsov B.B."/>
            <person name="Ivanovsky R.N."/>
            <person name="Keppen O.I."/>
            <person name="Sukhacheva M.V."/>
            <person name="Bumazhkin B.K."/>
            <person name="Patutina E.O."/>
            <person name="Beletsky A.V."/>
            <person name="Mardanov A.V."/>
            <person name="Baslerov R.V."/>
            <person name="Panteleeva A.N."/>
            <person name="Kolganova T.V."/>
            <person name="Ravin N.V."/>
            <person name="Skryabin K.G."/>
        </authorList>
    </citation>
    <scope>NUCLEOTIDE SEQUENCE [LARGE SCALE GENOMIC DNA]</scope>
    <source>
        <strain evidence="2 3">DG-6</strain>
    </source>
</reference>
<proteinExistence type="predicted"/>
<dbReference type="SUPFAM" id="SSF50156">
    <property type="entry name" value="PDZ domain-like"/>
    <property type="match status" value="1"/>
</dbReference>
<dbReference type="STRING" id="765420.OSCT_2186"/>
<evidence type="ECO:0000313" key="3">
    <source>
        <dbReference type="Proteomes" id="UP000054010"/>
    </source>
</evidence>
<protein>
    <submittedName>
        <fullName evidence="2">Peptidase M61 domain-containing protein</fullName>
    </submittedName>
</protein>
<dbReference type="InterPro" id="IPR027268">
    <property type="entry name" value="Peptidase_M4/M1_CTD_sf"/>
</dbReference>
<dbReference type="InterPro" id="IPR024191">
    <property type="entry name" value="Peptidase_M61"/>
</dbReference>
<dbReference type="Pfam" id="PF13180">
    <property type="entry name" value="PDZ_2"/>
    <property type="match status" value="1"/>
</dbReference>
<evidence type="ECO:0000259" key="1">
    <source>
        <dbReference type="SMART" id="SM00228"/>
    </source>
</evidence>
<dbReference type="InterPro" id="IPR040756">
    <property type="entry name" value="Peptidase_M61_N"/>
</dbReference>
<dbReference type="OrthoDB" id="9778516at2"/>
<feature type="domain" description="PDZ" evidence="1">
    <location>
        <begin position="473"/>
        <end position="542"/>
    </location>
</feature>
<accession>E1IFT5</accession>
<dbReference type="Proteomes" id="UP000054010">
    <property type="component" value="Unassembled WGS sequence"/>
</dbReference>
<dbReference type="EMBL" id="ADVR01000094">
    <property type="protein sequence ID" value="EFO79976.1"/>
    <property type="molecule type" value="Genomic_DNA"/>
</dbReference>
<dbReference type="InterPro" id="IPR001478">
    <property type="entry name" value="PDZ"/>
</dbReference>
<dbReference type="InterPro" id="IPR007963">
    <property type="entry name" value="Peptidase_M61_catalytic"/>
</dbReference>
<dbReference type="Gene3D" id="1.10.390.10">
    <property type="entry name" value="Neutral Protease Domain 2"/>
    <property type="match status" value="1"/>
</dbReference>
<sequence>MLTYTVSMPEPHTHLFHVEVVIDAVASPHLDLHLPAWTPGSYMIREYARHVQEFSATGPDGQPLPWRKTAKAVWQVDTEGVAEVRVRYKVYAFEQTVRTSYLDARHGYFNPGNLCMYLPERSHAPLIMQVLPAEGWRVSTALEPDGSGPWCYRASDYDELVDSPCECGTQRVLTFSVDGIPHEIAIYGYGNEDEARLLRDTQRIVEAQRDMFGSLPYPHYLFILHLTDGRGGGLEHRNSVTNMVDRWSFLPERSYERYLSLTSHELFHVWNVKRLRPAALGPFDYSQENYTRLIWFVEGVTSYYDELLLVRGGLMQPERYLERLADEILNLQSQPGRLLQTLEESSFDAWIKYYRPDENSANTSISYYLKGALVSMLLDMQIRRVTEGAHCLDDVVRLLYQRYPISGPGIPEEGAVLAAVEEIAGEQAGLFRDFFAQMIAGTTELDYSSGLAVVGLELRWSHRAPRPDGSAPAWLGAAFKRKGERTLVSSVRADSPAYSAGVYAEDELVALNGWRVDEEQLQTRLAEYAPGSTVRLSLFRGDALIEVPVTLTAAPYDRLEVVAVASPTEQQRGQFQHWMGR</sequence>
<gene>
    <name evidence="2" type="ORF">OSCT_2186</name>
</gene>
<comment type="caution">
    <text evidence="2">The sequence shown here is derived from an EMBL/GenBank/DDBJ whole genome shotgun (WGS) entry which is preliminary data.</text>
</comment>